<comment type="similarity">
    <text evidence="2 11 12">Belongs to the RPAP2 family.</text>
</comment>
<reference evidence="16" key="1">
    <citation type="submission" date="2023-10" db="EMBL/GenBank/DDBJ databases">
        <authorList>
            <person name="Hackl T."/>
        </authorList>
    </citation>
    <scope>NUCLEOTIDE SEQUENCE</scope>
</reference>
<evidence type="ECO:0000313" key="16">
    <source>
        <dbReference type="EMBL" id="CAJ2513740.1"/>
    </source>
</evidence>
<comment type="catalytic activity">
    <reaction evidence="9 12">
        <text>O-phospho-L-seryl-[protein] + H2O = L-seryl-[protein] + phosphate</text>
        <dbReference type="Rhea" id="RHEA:20629"/>
        <dbReference type="Rhea" id="RHEA-COMP:9863"/>
        <dbReference type="Rhea" id="RHEA-COMP:11604"/>
        <dbReference type="ChEBI" id="CHEBI:15377"/>
        <dbReference type="ChEBI" id="CHEBI:29999"/>
        <dbReference type="ChEBI" id="CHEBI:43474"/>
        <dbReference type="ChEBI" id="CHEBI:83421"/>
        <dbReference type="EC" id="3.1.3.16"/>
    </reaction>
</comment>
<feature type="region of interest" description="Disordered" evidence="14">
    <location>
        <begin position="1"/>
        <end position="34"/>
    </location>
</feature>
<evidence type="ECO:0000256" key="3">
    <source>
        <dbReference type="ARBA" id="ARBA00022723"/>
    </source>
</evidence>
<keyword evidence="17" id="KW-1185">Reference proteome</keyword>
<evidence type="ECO:0000256" key="12">
    <source>
        <dbReference type="RuleBase" id="RU367080"/>
    </source>
</evidence>
<feature type="region of interest" description="Disordered" evidence="14">
    <location>
        <begin position="316"/>
        <end position="335"/>
    </location>
</feature>
<dbReference type="AlphaFoldDB" id="A0AAI8W007"/>
<dbReference type="EC" id="3.1.3.16" evidence="12"/>
<keyword evidence="13" id="KW-0175">Coiled coil</keyword>
<organism evidence="16 17">
    <name type="scientific">Anthostomella pinea</name>
    <dbReference type="NCBI Taxonomy" id="933095"/>
    <lineage>
        <taxon>Eukaryota</taxon>
        <taxon>Fungi</taxon>
        <taxon>Dikarya</taxon>
        <taxon>Ascomycota</taxon>
        <taxon>Pezizomycotina</taxon>
        <taxon>Sordariomycetes</taxon>
        <taxon>Xylariomycetidae</taxon>
        <taxon>Xylariales</taxon>
        <taxon>Xylariaceae</taxon>
        <taxon>Anthostomella</taxon>
    </lineage>
</organism>
<evidence type="ECO:0000256" key="4">
    <source>
        <dbReference type="ARBA" id="ARBA00022771"/>
    </source>
</evidence>
<evidence type="ECO:0000256" key="9">
    <source>
        <dbReference type="ARBA" id="ARBA00047761"/>
    </source>
</evidence>
<dbReference type="PROSITE" id="PS51479">
    <property type="entry name" value="ZF_RTR1"/>
    <property type="match status" value="1"/>
</dbReference>
<sequence>MSSVAEKPKGILKKTTTPAPAAETRGKPKPDARETAIRHARIIHSRRDIQDQISDSIIELSHFPRTRNESYTSSSPAPADAEAFKNLVRLYQPSDYDDMIEERNCNGMCGYALCPRPRVKMSQGGNFKLLNYGTKDFSIVPKREVERWCSQKCARRAMYVKVQLNETAAWERAGIASIQIDILEEPKQSDDPASQLAKGVEKFKLEEQKPTDDPAEKLNLDKEKKAAQDARDLELATSQLAKEVEKLKLEKDQKAAQNARDLALERGNPQTTRRSVKVAIREKSVKMAAEAPSIDTGDEGHLILDGYKTKFDPKTQTISKGTNLTETAEKDTSEE</sequence>
<evidence type="ECO:0000256" key="10">
    <source>
        <dbReference type="ARBA" id="ARBA00048336"/>
    </source>
</evidence>
<evidence type="ECO:0000256" key="11">
    <source>
        <dbReference type="PROSITE-ProRule" id="PRU00812"/>
    </source>
</evidence>
<feature type="coiled-coil region" evidence="13">
    <location>
        <begin position="230"/>
        <end position="257"/>
    </location>
</feature>
<evidence type="ECO:0000256" key="8">
    <source>
        <dbReference type="ARBA" id="ARBA00023242"/>
    </source>
</evidence>
<dbReference type="PANTHER" id="PTHR14732">
    <property type="entry name" value="RNA POLYMERASE II SUBUNIT B1 CTD PHOSPHATASE RPAP2-RELATED"/>
    <property type="match status" value="1"/>
</dbReference>
<keyword evidence="5 12" id="KW-0378">Hydrolase</keyword>
<evidence type="ECO:0000256" key="6">
    <source>
        <dbReference type="ARBA" id="ARBA00022833"/>
    </source>
</evidence>
<dbReference type="GO" id="GO:0008270">
    <property type="term" value="F:zinc ion binding"/>
    <property type="evidence" value="ECO:0007669"/>
    <property type="project" value="UniProtKB-KW"/>
</dbReference>
<evidence type="ECO:0000256" key="14">
    <source>
        <dbReference type="SAM" id="MobiDB-lite"/>
    </source>
</evidence>
<feature type="compositionally biased region" description="Basic and acidic residues" evidence="14">
    <location>
        <begin position="24"/>
        <end position="34"/>
    </location>
</feature>
<feature type="compositionally biased region" description="Low complexity" evidence="14">
    <location>
        <begin position="13"/>
        <end position="22"/>
    </location>
</feature>
<dbReference type="Proteomes" id="UP001295740">
    <property type="component" value="Unassembled WGS sequence"/>
</dbReference>
<evidence type="ECO:0000259" key="15">
    <source>
        <dbReference type="PROSITE" id="PS51479"/>
    </source>
</evidence>
<dbReference type="Pfam" id="PF04181">
    <property type="entry name" value="RPAP2_Rtr1"/>
    <property type="match status" value="1"/>
</dbReference>
<dbReference type="EMBL" id="CAUWAG010000020">
    <property type="protein sequence ID" value="CAJ2513740.1"/>
    <property type="molecule type" value="Genomic_DNA"/>
</dbReference>
<proteinExistence type="inferred from homology"/>
<feature type="compositionally biased region" description="Polar residues" evidence="14">
    <location>
        <begin position="316"/>
        <end position="326"/>
    </location>
</feature>
<gene>
    <name evidence="16" type="ORF">KHLLAP_LOCUS14208</name>
</gene>
<dbReference type="GO" id="GO:0008420">
    <property type="term" value="F:RNA polymerase II CTD heptapeptide repeat phosphatase activity"/>
    <property type="evidence" value="ECO:0007669"/>
    <property type="project" value="UniProtKB-UniRule"/>
</dbReference>
<keyword evidence="8 12" id="KW-0539">Nucleus</keyword>
<evidence type="ECO:0000256" key="1">
    <source>
        <dbReference type="ARBA" id="ARBA00004123"/>
    </source>
</evidence>
<dbReference type="GO" id="GO:0043175">
    <property type="term" value="F:RNA polymerase core enzyme binding"/>
    <property type="evidence" value="ECO:0007669"/>
    <property type="project" value="UniProtKB-UniRule"/>
</dbReference>
<dbReference type="InterPro" id="IPR038534">
    <property type="entry name" value="Rtr1/RPAP2_sf"/>
</dbReference>
<keyword evidence="4 12" id="KW-0863">Zinc-finger</keyword>
<evidence type="ECO:0000256" key="5">
    <source>
        <dbReference type="ARBA" id="ARBA00022801"/>
    </source>
</evidence>
<evidence type="ECO:0000256" key="2">
    <source>
        <dbReference type="ARBA" id="ARBA00005676"/>
    </source>
</evidence>
<comment type="caution">
    <text evidence="16">The sequence shown here is derived from an EMBL/GenBank/DDBJ whole genome shotgun (WGS) entry which is preliminary data.</text>
</comment>
<evidence type="ECO:0000313" key="17">
    <source>
        <dbReference type="Proteomes" id="UP001295740"/>
    </source>
</evidence>
<dbReference type="InterPro" id="IPR007308">
    <property type="entry name" value="Rtr1/RPAP2_dom"/>
</dbReference>
<feature type="domain" description="RTR1-type" evidence="15">
    <location>
        <begin position="86"/>
        <end position="173"/>
    </location>
</feature>
<dbReference type="GO" id="GO:0005634">
    <property type="term" value="C:nucleus"/>
    <property type="evidence" value="ECO:0007669"/>
    <property type="project" value="UniProtKB-SubCell"/>
</dbReference>
<dbReference type="GO" id="GO:0005737">
    <property type="term" value="C:cytoplasm"/>
    <property type="evidence" value="ECO:0007669"/>
    <property type="project" value="TreeGrafter"/>
</dbReference>
<accession>A0AAI8W007</accession>
<dbReference type="InterPro" id="IPR039693">
    <property type="entry name" value="Rtr1/RPAP2"/>
</dbReference>
<dbReference type="Gene3D" id="1.25.40.820">
    <property type="match status" value="1"/>
</dbReference>
<protein>
    <recommendedName>
        <fullName evidence="12">RNA polymerase II subunit B1 CTD phosphatase RPAP2 homolog</fullName>
        <ecNumber evidence="12">3.1.3.16</ecNumber>
    </recommendedName>
</protein>
<comment type="function">
    <text evidence="12">Putative RNA polymerase II subunit B1 C-terminal domain (CTD) phosphatase involved in RNA polymerase II transcription regulation.</text>
</comment>
<comment type="catalytic activity">
    <reaction evidence="10 12">
        <text>O-phospho-L-threonyl-[protein] + H2O = L-threonyl-[protein] + phosphate</text>
        <dbReference type="Rhea" id="RHEA:47004"/>
        <dbReference type="Rhea" id="RHEA-COMP:11060"/>
        <dbReference type="Rhea" id="RHEA-COMP:11605"/>
        <dbReference type="ChEBI" id="CHEBI:15377"/>
        <dbReference type="ChEBI" id="CHEBI:30013"/>
        <dbReference type="ChEBI" id="CHEBI:43474"/>
        <dbReference type="ChEBI" id="CHEBI:61977"/>
        <dbReference type="EC" id="3.1.3.16"/>
    </reaction>
</comment>
<name>A0AAI8W007_9PEZI</name>
<keyword evidence="7 12" id="KW-0904">Protein phosphatase</keyword>
<keyword evidence="3 12" id="KW-0479">Metal-binding</keyword>
<keyword evidence="6 12" id="KW-0862">Zinc</keyword>
<dbReference type="PANTHER" id="PTHR14732:SF0">
    <property type="entry name" value="RNA POLYMERASE II SUBUNIT B1 CTD PHOSPHATASE RPAP2-RELATED"/>
    <property type="match status" value="1"/>
</dbReference>
<evidence type="ECO:0000256" key="7">
    <source>
        <dbReference type="ARBA" id="ARBA00022912"/>
    </source>
</evidence>
<evidence type="ECO:0000256" key="13">
    <source>
        <dbReference type="SAM" id="Coils"/>
    </source>
</evidence>
<comment type="subcellular location">
    <subcellularLocation>
        <location evidence="1 12">Nucleus</location>
    </subcellularLocation>
</comment>